<reference evidence="1 2" key="1">
    <citation type="journal article" date="2018" name="Nat. Ecol. Evol.">
        <title>Genomic signatures of mitonuclear coevolution across populations of Tigriopus californicus.</title>
        <authorList>
            <person name="Barreto F.S."/>
            <person name="Watson E.T."/>
            <person name="Lima T.G."/>
            <person name="Willett C.S."/>
            <person name="Edmands S."/>
            <person name="Li W."/>
            <person name="Burton R.S."/>
        </authorList>
    </citation>
    <scope>NUCLEOTIDE SEQUENCE [LARGE SCALE GENOMIC DNA]</scope>
    <source>
        <strain evidence="1 2">San Diego</strain>
    </source>
</reference>
<keyword evidence="2" id="KW-1185">Reference proteome</keyword>
<evidence type="ECO:0000313" key="2">
    <source>
        <dbReference type="Proteomes" id="UP000318571"/>
    </source>
</evidence>
<protein>
    <submittedName>
        <fullName evidence="1">Uncharacterized protein</fullName>
    </submittedName>
</protein>
<dbReference type="OMA" id="DMESSHW"/>
<evidence type="ECO:0000313" key="1">
    <source>
        <dbReference type="EMBL" id="TRY61177.1"/>
    </source>
</evidence>
<dbReference type="Proteomes" id="UP000318571">
    <property type="component" value="Chromosome 8"/>
</dbReference>
<proteinExistence type="predicted"/>
<dbReference type="EMBL" id="VCGU01000459">
    <property type="protein sequence ID" value="TRY61177.1"/>
    <property type="molecule type" value="Genomic_DNA"/>
</dbReference>
<sequence length="212" mass="23992">MIVCTTQNHHTPLSYHNEVTNRTKGLNNLDMGNICPIKKNNNQPPKDLNALLSEVDVLEDMESSHWIQAFRTHLKSNGREDIEPLLYFVAQANILNKLEPGPTSQWKQQQINEERLNLVISIGNAYFSEDSSHKIALSNRILWNKLSEALQAIQNNNENRNIESDLEDACQLIRQAKGDYKVWKGGVDKAYNAYLASKPSLPTLTAVLLSIL</sequence>
<organism evidence="1 2">
    <name type="scientific">Tigriopus californicus</name>
    <name type="common">Marine copepod</name>
    <dbReference type="NCBI Taxonomy" id="6832"/>
    <lineage>
        <taxon>Eukaryota</taxon>
        <taxon>Metazoa</taxon>
        <taxon>Ecdysozoa</taxon>
        <taxon>Arthropoda</taxon>
        <taxon>Crustacea</taxon>
        <taxon>Multicrustacea</taxon>
        <taxon>Hexanauplia</taxon>
        <taxon>Copepoda</taxon>
        <taxon>Harpacticoida</taxon>
        <taxon>Harpacticidae</taxon>
        <taxon>Tigriopus</taxon>
    </lineage>
</organism>
<accession>A0A553N6W8</accession>
<name>A0A553N6W8_TIGCA</name>
<dbReference type="AlphaFoldDB" id="A0A553N6W8"/>
<gene>
    <name evidence="1" type="ORF">TCAL_09164</name>
</gene>
<comment type="caution">
    <text evidence="1">The sequence shown here is derived from an EMBL/GenBank/DDBJ whole genome shotgun (WGS) entry which is preliminary data.</text>
</comment>